<reference evidence="1 2" key="1">
    <citation type="submission" date="2017-10" db="EMBL/GenBank/DDBJ databases">
        <title>Resolving the taxonomy of Roseburia spp., Eubacterium rectale and Agathobacter spp. through phylogenomic analysis.</title>
        <authorList>
            <person name="Sheridan P.O."/>
            <person name="Walker A.W."/>
            <person name="Duncan S.H."/>
            <person name="Scott K.P."/>
            <person name="Toole P.W.O."/>
            <person name="Luis P."/>
            <person name="Flint H.J."/>
        </authorList>
    </citation>
    <scope>NUCLEOTIDE SEQUENCE [LARGE SCALE GENOMIC DNA]</scope>
    <source>
        <strain evidence="1 2">JK626</strain>
    </source>
</reference>
<protein>
    <submittedName>
        <fullName evidence="1">Histidine phosphatase</fullName>
    </submittedName>
</protein>
<comment type="caution">
    <text evidence="1">The sequence shown here is derived from an EMBL/GenBank/DDBJ whole genome shotgun (WGS) entry which is preliminary data.</text>
</comment>
<dbReference type="Proteomes" id="UP000225889">
    <property type="component" value="Unassembled WGS sequence"/>
</dbReference>
<accession>A0A2G3DSD6</accession>
<dbReference type="AlphaFoldDB" id="A0A2G3DSD6"/>
<proteinExistence type="predicted"/>
<dbReference type="Gene3D" id="3.40.50.1240">
    <property type="entry name" value="Phosphoglycerate mutase-like"/>
    <property type="match status" value="1"/>
</dbReference>
<organism evidence="1 2">
    <name type="scientific">Pseudobutyrivibrio ruminis</name>
    <dbReference type="NCBI Taxonomy" id="46206"/>
    <lineage>
        <taxon>Bacteria</taxon>
        <taxon>Bacillati</taxon>
        <taxon>Bacillota</taxon>
        <taxon>Clostridia</taxon>
        <taxon>Lachnospirales</taxon>
        <taxon>Lachnospiraceae</taxon>
        <taxon>Pseudobutyrivibrio</taxon>
    </lineage>
</organism>
<dbReference type="Pfam" id="PF00300">
    <property type="entry name" value="His_Phos_1"/>
    <property type="match status" value="1"/>
</dbReference>
<dbReference type="InterPro" id="IPR013078">
    <property type="entry name" value="His_Pase_superF_clade-1"/>
</dbReference>
<sequence length="178" mass="20787">MKILVIRHGEVCYTWSRWCTSEEFDKECIAYDQASIKYTAYKLPSIGKDNVFISSLSRSRETAESIFNNVMPRRTEWVDEVPLKSSFDTKIRLPLWFWNLSGRLQWYVNSSKQPEGRSCTQERARKIVDLICREGIDGVIVTHGFFMHTLLREMKQRGFIIGNSRISYQNGGYVIAEK</sequence>
<dbReference type="EMBL" id="PDYF01000058">
    <property type="protein sequence ID" value="PHU33861.1"/>
    <property type="molecule type" value="Genomic_DNA"/>
</dbReference>
<evidence type="ECO:0000313" key="1">
    <source>
        <dbReference type="EMBL" id="PHU33861.1"/>
    </source>
</evidence>
<evidence type="ECO:0000313" key="2">
    <source>
        <dbReference type="Proteomes" id="UP000225889"/>
    </source>
</evidence>
<dbReference type="RefSeq" id="WP_099392702.1">
    <property type="nucleotide sequence ID" value="NZ_PDYF01000058.1"/>
</dbReference>
<dbReference type="SUPFAM" id="SSF53254">
    <property type="entry name" value="Phosphoglycerate mutase-like"/>
    <property type="match status" value="1"/>
</dbReference>
<dbReference type="InterPro" id="IPR029033">
    <property type="entry name" value="His_PPase_superfam"/>
</dbReference>
<name>A0A2G3DSD6_9FIRM</name>
<reference evidence="1 2" key="2">
    <citation type="submission" date="2017-10" db="EMBL/GenBank/DDBJ databases">
        <authorList>
            <person name="Banno H."/>
            <person name="Chua N.-H."/>
        </authorList>
    </citation>
    <scope>NUCLEOTIDE SEQUENCE [LARGE SCALE GENOMIC DNA]</scope>
    <source>
        <strain evidence="1 2">JK626</strain>
    </source>
</reference>
<gene>
    <name evidence="1" type="ORF">CSX01_13015</name>
</gene>